<dbReference type="GO" id="GO:0051301">
    <property type="term" value="P:cell division"/>
    <property type="evidence" value="ECO:0007669"/>
    <property type="project" value="UniProtKB-KW"/>
</dbReference>
<dbReference type="GO" id="GO:0072686">
    <property type="term" value="C:mitotic spindle"/>
    <property type="evidence" value="ECO:0007669"/>
    <property type="project" value="TreeGrafter"/>
</dbReference>
<feature type="compositionally biased region" description="Basic and acidic residues" evidence="15">
    <location>
        <begin position="875"/>
        <end position="885"/>
    </location>
</feature>
<comment type="caution">
    <text evidence="17">The sequence shown here is derived from an EMBL/GenBank/DDBJ whole genome shotgun (WGS) entry which is preliminary data.</text>
</comment>
<dbReference type="Pfam" id="PF00225">
    <property type="entry name" value="Kinesin"/>
    <property type="match status" value="1"/>
</dbReference>
<dbReference type="OrthoDB" id="3176171at2759"/>
<evidence type="ECO:0000256" key="14">
    <source>
        <dbReference type="SAM" id="Coils"/>
    </source>
</evidence>
<comment type="subcellular location">
    <subcellularLocation>
        <location evidence="1">Cytoplasm</location>
        <location evidence="1">Cytoskeleton</location>
    </subcellularLocation>
</comment>
<evidence type="ECO:0000256" key="12">
    <source>
        <dbReference type="ARBA" id="ARBA00034704"/>
    </source>
</evidence>
<evidence type="ECO:0000256" key="10">
    <source>
        <dbReference type="ARBA" id="ARBA00023212"/>
    </source>
</evidence>
<dbReference type="InterPro" id="IPR047241">
    <property type="entry name" value="KIF11-like_kin_motor_dom"/>
</dbReference>
<evidence type="ECO:0000256" key="13">
    <source>
        <dbReference type="PROSITE-ProRule" id="PRU00283"/>
    </source>
</evidence>
<dbReference type="Proteomes" id="UP000230002">
    <property type="component" value="Unassembled WGS sequence"/>
</dbReference>
<feature type="compositionally biased region" description="Basic and acidic residues" evidence="15">
    <location>
        <begin position="1016"/>
        <end position="1026"/>
    </location>
</feature>
<dbReference type="GO" id="GO:0008574">
    <property type="term" value="F:plus-end-directed microtubule motor activity"/>
    <property type="evidence" value="ECO:0007669"/>
    <property type="project" value="TreeGrafter"/>
</dbReference>
<keyword evidence="9 13" id="KW-0505">Motor protein</keyword>
<reference evidence="17 18" key="1">
    <citation type="journal article" date="2015" name="Sci. Rep.">
        <title>Chromosome-level genome map provides insights into diverse defense mechanisms in the medicinal fungus Ganoderma sinense.</title>
        <authorList>
            <person name="Zhu Y."/>
            <person name="Xu J."/>
            <person name="Sun C."/>
            <person name="Zhou S."/>
            <person name="Xu H."/>
            <person name="Nelson D.R."/>
            <person name="Qian J."/>
            <person name="Song J."/>
            <person name="Luo H."/>
            <person name="Xiang L."/>
            <person name="Li Y."/>
            <person name="Xu Z."/>
            <person name="Ji A."/>
            <person name="Wang L."/>
            <person name="Lu S."/>
            <person name="Hayward A."/>
            <person name="Sun W."/>
            <person name="Li X."/>
            <person name="Schwartz D.C."/>
            <person name="Wang Y."/>
            <person name="Chen S."/>
        </authorList>
    </citation>
    <scope>NUCLEOTIDE SEQUENCE [LARGE SCALE GENOMIC DNA]</scope>
    <source>
        <strain evidence="17 18">ZZ0214-1</strain>
    </source>
</reference>
<evidence type="ECO:0000256" key="3">
    <source>
        <dbReference type="ARBA" id="ARBA00022618"/>
    </source>
</evidence>
<dbReference type="Gene3D" id="3.40.850.10">
    <property type="entry name" value="Kinesin motor domain"/>
    <property type="match status" value="1"/>
</dbReference>
<feature type="compositionally biased region" description="Polar residues" evidence="15">
    <location>
        <begin position="1154"/>
        <end position="1166"/>
    </location>
</feature>
<evidence type="ECO:0000256" key="8">
    <source>
        <dbReference type="ARBA" id="ARBA00023054"/>
    </source>
</evidence>
<feature type="coiled-coil region" evidence="14">
    <location>
        <begin position="511"/>
        <end position="545"/>
    </location>
</feature>
<keyword evidence="8 14" id="KW-0175">Coiled coil</keyword>
<dbReference type="GO" id="GO:0007018">
    <property type="term" value="P:microtubule-based movement"/>
    <property type="evidence" value="ECO:0007669"/>
    <property type="project" value="InterPro"/>
</dbReference>
<dbReference type="PROSITE" id="PS00411">
    <property type="entry name" value="KINESIN_MOTOR_1"/>
    <property type="match status" value="1"/>
</dbReference>
<dbReference type="SUPFAM" id="SSF52540">
    <property type="entry name" value="P-loop containing nucleoside triphosphate hydrolases"/>
    <property type="match status" value="1"/>
</dbReference>
<feature type="compositionally biased region" description="Basic residues" evidence="15">
    <location>
        <begin position="1170"/>
        <end position="1181"/>
    </location>
</feature>
<dbReference type="GO" id="GO:0005524">
    <property type="term" value="F:ATP binding"/>
    <property type="evidence" value="ECO:0007669"/>
    <property type="project" value="UniProtKB-UniRule"/>
</dbReference>
<dbReference type="SMART" id="SM00129">
    <property type="entry name" value="KISc"/>
    <property type="match status" value="1"/>
</dbReference>
<dbReference type="InterPro" id="IPR047149">
    <property type="entry name" value="KIF11-like"/>
</dbReference>
<feature type="compositionally biased region" description="Low complexity" evidence="15">
    <location>
        <begin position="1"/>
        <end position="17"/>
    </location>
</feature>
<dbReference type="PROSITE" id="PS50067">
    <property type="entry name" value="KINESIN_MOTOR_2"/>
    <property type="match status" value="1"/>
</dbReference>
<proteinExistence type="inferred from homology"/>
<dbReference type="GO" id="GO:0005876">
    <property type="term" value="C:spindle microtubule"/>
    <property type="evidence" value="ECO:0007669"/>
    <property type="project" value="TreeGrafter"/>
</dbReference>
<dbReference type="STRING" id="1077348.A0A2G8RRF3"/>
<keyword evidence="2" id="KW-0963">Cytoplasm</keyword>
<dbReference type="InterPro" id="IPR001752">
    <property type="entry name" value="Kinesin_motor_dom"/>
</dbReference>
<dbReference type="AlphaFoldDB" id="A0A2G8RRF3"/>
<dbReference type="InterPro" id="IPR036961">
    <property type="entry name" value="Kinesin_motor_dom_sf"/>
</dbReference>
<feature type="compositionally biased region" description="Low complexity" evidence="15">
    <location>
        <begin position="1121"/>
        <end position="1148"/>
    </location>
</feature>
<dbReference type="EMBL" id="AYKW01000067">
    <property type="protein sequence ID" value="PIL24087.1"/>
    <property type="molecule type" value="Genomic_DNA"/>
</dbReference>
<organism evidence="17 18">
    <name type="scientific">Ganoderma sinense ZZ0214-1</name>
    <dbReference type="NCBI Taxonomy" id="1077348"/>
    <lineage>
        <taxon>Eukaryota</taxon>
        <taxon>Fungi</taxon>
        <taxon>Dikarya</taxon>
        <taxon>Basidiomycota</taxon>
        <taxon>Agaricomycotina</taxon>
        <taxon>Agaricomycetes</taxon>
        <taxon>Polyporales</taxon>
        <taxon>Polyporaceae</taxon>
        <taxon>Ganoderma</taxon>
    </lineage>
</organism>
<name>A0A2G8RRF3_9APHY</name>
<accession>A0A2G8RRF3</accession>
<comment type="similarity">
    <text evidence="12">Belongs to the TRAFAC class myosin-kinesin ATPase superfamily. Kinesin family. KIN-5/BimC subfamily.</text>
</comment>
<evidence type="ECO:0000256" key="1">
    <source>
        <dbReference type="ARBA" id="ARBA00004245"/>
    </source>
</evidence>
<evidence type="ECO:0000313" key="18">
    <source>
        <dbReference type="Proteomes" id="UP000230002"/>
    </source>
</evidence>
<feature type="region of interest" description="Disordered" evidence="15">
    <location>
        <begin position="854"/>
        <end position="885"/>
    </location>
</feature>
<evidence type="ECO:0000256" key="2">
    <source>
        <dbReference type="ARBA" id="ARBA00022490"/>
    </source>
</evidence>
<protein>
    <recommendedName>
        <fullName evidence="16">Kinesin motor domain-containing protein</fullName>
    </recommendedName>
</protein>
<dbReference type="InterPro" id="IPR019821">
    <property type="entry name" value="Kinesin_motor_CS"/>
</dbReference>
<keyword evidence="3" id="KW-0132">Cell division</keyword>
<feature type="domain" description="Kinesin motor" evidence="16">
    <location>
        <begin position="73"/>
        <end position="437"/>
    </location>
</feature>
<keyword evidence="4" id="KW-0493">Microtubule</keyword>
<evidence type="ECO:0000256" key="9">
    <source>
        <dbReference type="ARBA" id="ARBA00023175"/>
    </source>
</evidence>
<dbReference type="GO" id="GO:0008017">
    <property type="term" value="F:microtubule binding"/>
    <property type="evidence" value="ECO:0007669"/>
    <property type="project" value="InterPro"/>
</dbReference>
<keyword evidence="18" id="KW-1185">Reference proteome</keyword>
<dbReference type="CDD" id="cd01364">
    <property type="entry name" value="KISc_BimC_Eg5"/>
    <property type="match status" value="1"/>
</dbReference>
<evidence type="ECO:0000256" key="11">
    <source>
        <dbReference type="ARBA" id="ARBA00023306"/>
    </source>
</evidence>
<feature type="binding site" evidence="13">
    <location>
        <begin position="167"/>
        <end position="174"/>
    </location>
    <ligand>
        <name>ATP</name>
        <dbReference type="ChEBI" id="CHEBI:30616"/>
    </ligand>
</feature>
<sequence length="1181" mass="128614">MASRRPPSRARSTAASSMPPPQASHIRPRSVLQKSSDAQRSIATSADHGPDADPTKGVSSSQTKLAAGDSEANIKVVIRCRRRSEREMQENSPIIVTTNGARSEDITIETSVPTNTFGVVALPTTRTYPFDMVFGPEADQATVYNDVVHPMLQEVLMGYNCTLFAYGQTGTGKTHTMQGDLATTPMGNPSQLAGMIPRVLFKLFQHLEATATDFSVKISFVELYNEELRDLLAPDLAAPSGASSQPMGIGAHKDASQQVALKLFDDAKKGGVIIQGLEETPVRTVTDALALLTKGSHRRQIAATKFNDHSSRSHSVFSVTIHSTAASSSGDGLLRVGKLNLVDLAGSENIGRSGAENKRAREAGMINQSLLTLGRVINALVDSSPHVPYRESKLTRLLQDSLGGRTKTCIIATISPARSNMEETLSTLDYAMRAKSIKNRPEVNQQMTRNALIKDYVAEITRLHADLRAVREKSGIIVSEESWAKMTAEQELKETERLEAVKQIGILEGQMKAVREEFEEAMTLLARTDEELRITKDRLEGTTDELLGTRQQLSAVEGALEEEIVVRQAHQTTEQALLSVVEEWKGVAHQYEGDVAGLFGKLERKTAAFGANVKAVNTHSKTVSNESQTMSSKIDTFTKAATQHLNKVKTEMEQFQTKEIEALTAVSTRIKEQLEKVQESLKVIHAKEDASQETIDTMKVTITEAQESMKSGFAAYAEELRQHCEFICQEAETSSLASCTAVEKAFQELGTLTEAIKQEALEFIATERKTLQEAKALADNTTNTEILRLRQQNTLLTRLLETERIEAKRSADALLERIAGLLGDYTNERDRSLRETFSEMTESNTAAEHEMQQLGQKQGQQLDAAVSRGSQWNEHLTKRGVEGKRLRDGGIKSVNSAKQSISDGLGEVQEAISSSTNDFTQEVQRIIQGSSTTLTQAFDREHRAKRARLEATDGLATEAQSGYRFMQRGIASTSRSIEGSTGRILSEASGMATAADALNVAATTALGNIRRAAHSLAEEGAREDKPTGATPRKRPRRVVEDLPPTENRDVLIRRFRSKGVSSVGSETFLAEHLPLPDGEAESPALKGMVVDPPVDGDGPASDEENRSDPTPSNSPPPLVKSLASSSSSSTSASTTESIPAAIIPSIPALKQPSKLGTLTDRSTNVGIRTRSQRSRRTIVPR</sequence>
<feature type="region of interest" description="Disordered" evidence="15">
    <location>
        <begin position="1072"/>
        <end position="1181"/>
    </location>
</feature>
<dbReference type="PRINTS" id="PR00380">
    <property type="entry name" value="KINESINHEAVY"/>
</dbReference>
<dbReference type="GO" id="GO:0005634">
    <property type="term" value="C:nucleus"/>
    <property type="evidence" value="ECO:0007669"/>
    <property type="project" value="TreeGrafter"/>
</dbReference>
<evidence type="ECO:0000256" key="15">
    <source>
        <dbReference type="SAM" id="MobiDB-lite"/>
    </source>
</evidence>
<dbReference type="GO" id="GO:0000073">
    <property type="term" value="P:initial mitotic spindle pole body separation"/>
    <property type="evidence" value="ECO:0007669"/>
    <property type="project" value="UniProtKB-ARBA"/>
</dbReference>
<keyword evidence="7 13" id="KW-0067">ATP-binding</keyword>
<feature type="region of interest" description="Disordered" evidence="15">
    <location>
        <begin position="1015"/>
        <end position="1045"/>
    </location>
</feature>
<evidence type="ECO:0000256" key="5">
    <source>
        <dbReference type="ARBA" id="ARBA00022741"/>
    </source>
</evidence>
<keyword evidence="6" id="KW-0498">Mitosis</keyword>
<feature type="compositionally biased region" description="Polar residues" evidence="15">
    <location>
        <begin position="32"/>
        <end position="44"/>
    </location>
</feature>
<keyword evidence="10" id="KW-0206">Cytoskeleton</keyword>
<dbReference type="InterPro" id="IPR027417">
    <property type="entry name" value="P-loop_NTPase"/>
</dbReference>
<evidence type="ECO:0000256" key="4">
    <source>
        <dbReference type="ARBA" id="ARBA00022701"/>
    </source>
</evidence>
<evidence type="ECO:0000256" key="7">
    <source>
        <dbReference type="ARBA" id="ARBA00022840"/>
    </source>
</evidence>
<dbReference type="PANTHER" id="PTHR47970">
    <property type="entry name" value="KINESIN-LIKE PROTEIN KIF11"/>
    <property type="match status" value="1"/>
</dbReference>
<dbReference type="FunFam" id="3.40.850.10:FF:000051">
    <property type="entry name" value="Kinesin-like protein bimC"/>
    <property type="match status" value="1"/>
</dbReference>
<keyword evidence="11" id="KW-0131">Cell cycle</keyword>
<dbReference type="PANTHER" id="PTHR47970:SF12">
    <property type="entry name" value="KINESIN FAMILY MEMBER 11"/>
    <property type="match status" value="1"/>
</dbReference>
<evidence type="ECO:0000259" key="16">
    <source>
        <dbReference type="PROSITE" id="PS50067"/>
    </source>
</evidence>
<keyword evidence="5 13" id="KW-0547">Nucleotide-binding</keyword>
<evidence type="ECO:0000256" key="6">
    <source>
        <dbReference type="ARBA" id="ARBA00022776"/>
    </source>
</evidence>
<feature type="region of interest" description="Disordered" evidence="15">
    <location>
        <begin position="1"/>
        <end position="67"/>
    </location>
</feature>
<evidence type="ECO:0000313" key="17">
    <source>
        <dbReference type="EMBL" id="PIL24087.1"/>
    </source>
</evidence>
<gene>
    <name evidence="17" type="ORF">GSI_13839</name>
</gene>